<accession>A0A231PT15</accession>
<dbReference type="AlphaFoldDB" id="A0A231PT15"/>
<proteinExistence type="predicted"/>
<comment type="caution">
    <text evidence="1">The sequence shown here is derived from an EMBL/GenBank/DDBJ whole genome shotgun (WGS) entry which is preliminary data.</text>
</comment>
<protein>
    <submittedName>
        <fullName evidence="1">Uncharacterized protein</fullName>
    </submittedName>
</protein>
<dbReference type="EMBL" id="LUGO01000086">
    <property type="protein sequence ID" value="OXS37916.1"/>
    <property type="molecule type" value="Genomic_DNA"/>
</dbReference>
<organism evidence="1 2">
    <name type="scientific">Ligilactobacillus agilis</name>
    <dbReference type="NCBI Taxonomy" id="1601"/>
    <lineage>
        <taxon>Bacteria</taxon>
        <taxon>Bacillati</taxon>
        <taxon>Bacillota</taxon>
        <taxon>Bacilli</taxon>
        <taxon>Lactobacillales</taxon>
        <taxon>Lactobacillaceae</taxon>
        <taxon>Ligilactobacillus</taxon>
    </lineage>
</organism>
<dbReference type="RefSeq" id="WP_089144747.1">
    <property type="nucleotide sequence ID" value="NZ_LUGD01000075.1"/>
</dbReference>
<gene>
    <name evidence="1" type="ORF">AYP69_01260</name>
</gene>
<evidence type="ECO:0000313" key="2">
    <source>
        <dbReference type="Proteomes" id="UP000215261"/>
    </source>
</evidence>
<name>A0A231PT15_9LACO</name>
<reference evidence="1 2" key="1">
    <citation type="submission" date="2016-03" db="EMBL/GenBank/DDBJ databases">
        <title>Sequencing of Lactobacillus Species from Commercial Turkeys.</title>
        <authorList>
            <person name="Johnson T.J."/>
            <person name="Youmans B.P."/>
            <person name="Case K.A."/>
        </authorList>
    </citation>
    <scope>NUCLEOTIDE SEQUENCE [LARGE SCALE GENOMIC DNA]</scope>
    <source>
        <strain evidence="1 2">UMNLA1</strain>
    </source>
</reference>
<sequence length="92" mass="11027">MANTPNNYDKYYRKYKNYGIRLNTERELDRKIIDFIEQGKAEMGLNNFFRKIISEYMRVHDDKVDAFISLEDRLRNFEVVTLQTKGGSNDDH</sequence>
<dbReference type="Proteomes" id="UP000215261">
    <property type="component" value="Unassembled WGS sequence"/>
</dbReference>
<evidence type="ECO:0000313" key="1">
    <source>
        <dbReference type="EMBL" id="OXS37916.1"/>
    </source>
</evidence>